<proteinExistence type="predicted"/>
<feature type="transmembrane region" description="Helical" evidence="5">
    <location>
        <begin position="275"/>
        <end position="292"/>
    </location>
</feature>
<dbReference type="InterPro" id="IPR051533">
    <property type="entry name" value="WaaL-like"/>
</dbReference>
<feature type="domain" description="O-antigen ligase-related" evidence="6">
    <location>
        <begin position="239"/>
        <end position="372"/>
    </location>
</feature>
<organism evidence="7 8">
    <name type="scientific">Deinococcus aerophilus</name>
    <dbReference type="NCBI Taxonomy" id="522488"/>
    <lineage>
        <taxon>Bacteria</taxon>
        <taxon>Thermotogati</taxon>
        <taxon>Deinococcota</taxon>
        <taxon>Deinococci</taxon>
        <taxon>Deinococcales</taxon>
        <taxon>Deinococcaceae</taxon>
        <taxon>Deinococcus</taxon>
    </lineage>
</organism>
<protein>
    <recommendedName>
        <fullName evidence="6">O-antigen ligase-related domain-containing protein</fullName>
    </recommendedName>
</protein>
<comment type="caution">
    <text evidence="7">The sequence shown here is derived from an EMBL/GenBank/DDBJ whole genome shotgun (WGS) entry which is preliminary data.</text>
</comment>
<accession>A0ABQ2GIQ2</accession>
<keyword evidence="4 5" id="KW-0472">Membrane</keyword>
<gene>
    <name evidence="7" type="ORF">GCM10010841_03550</name>
</gene>
<evidence type="ECO:0000313" key="8">
    <source>
        <dbReference type="Proteomes" id="UP000661918"/>
    </source>
</evidence>
<feature type="transmembrane region" description="Helical" evidence="5">
    <location>
        <begin position="59"/>
        <end position="79"/>
    </location>
</feature>
<dbReference type="InterPro" id="IPR007016">
    <property type="entry name" value="O-antigen_ligase-rel_domated"/>
</dbReference>
<evidence type="ECO:0000256" key="5">
    <source>
        <dbReference type="SAM" id="Phobius"/>
    </source>
</evidence>
<keyword evidence="3 5" id="KW-1133">Transmembrane helix</keyword>
<evidence type="ECO:0000256" key="3">
    <source>
        <dbReference type="ARBA" id="ARBA00022989"/>
    </source>
</evidence>
<sequence length="450" mass="47488">MSLPLPAGSSRLRRSASDPAAAPLRTAPLLQRAVTWLLGAYVFSQFFGLPVLAAGPSWALWQAPADLLLWAALACAALYHRRVGADQQAVWRGLQWLGALSLASFALLFVMRDGHLGVAVPFGLFQLFKLGQILGVFWMVSRLKLGEELLERWGQLAVISFVLMVVGVAWTYFSPALPQLLGGVLPRGAGVAGPWESFYLHNEKGLGTVGYNHAHVAAMVLLQAALAMILRPQRPPQWLLAAALIACFLSGARAGLAGCLLFVVLEGLRMPVRSGLALGALGVAGVVALPALQGDLSGLLARQSTLLDAGDVGNLAGRADIWRVYLDALLRDPFRLLIGSGFGSGIANNGANAHILPLQVIYETGVAGFTALLLFFGLLIARLRALRTRRAGVALNLLAALWLTAATTDTFYPTPAFGAFLPLLALTLAVALVGRAPAAGAVSPPQEALP</sequence>
<feature type="transmembrane region" description="Helical" evidence="5">
    <location>
        <begin position="153"/>
        <end position="173"/>
    </location>
</feature>
<evidence type="ECO:0000313" key="7">
    <source>
        <dbReference type="EMBL" id="GGL98410.1"/>
    </source>
</evidence>
<dbReference type="RefSeq" id="WP_229752786.1">
    <property type="nucleotide sequence ID" value="NZ_BMOM01000002.1"/>
</dbReference>
<keyword evidence="8" id="KW-1185">Reference proteome</keyword>
<dbReference type="PANTHER" id="PTHR37422">
    <property type="entry name" value="TEICHURONIC ACID BIOSYNTHESIS PROTEIN TUAE"/>
    <property type="match status" value="1"/>
</dbReference>
<keyword evidence="2 5" id="KW-0812">Transmembrane</keyword>
<feature type="transmembrane region" description="Helical" evidence="5">
    <location>
        <begin position="33"/>
        <end position="53"/>
    </location>
</feature>
<feature type="transmembrane region" description="Helical" evidence="5">
    <location>
        <begin position="393"/>
        <end position="411"/>
    </location>
</feature>
<feature type="transmembrane region" description="Helical" evidence="5">
    <location>
        <begin position="238"/>
        <end position="263"/>
    </location>
</feature>
<dbReference type="Pfam" id="PF04932">
    <property type="entry name" value="Wzy_C"/>
    <property type="match status" value="1"/>
</dbReference>
<feature type="transmembrane region" description="Helical" evidence="5">
    <location>
        <begin position="417"/>
        <end position="434"/>
    </location>
</feature>
<evidence type="ECO:0000256" key="4">
    <source>
        <dbReference type="ARBA" id="ARBA00023136"/>
    </source>
</evidence>
<name>A0ABQ2GIQ2_9DEIO</name>
<feature type="transmembrane region" description="Helical" evidence="5">
    <location>
        <begin position="116"/>
        <end position="141"/>
    </location>
</feature>
<feature type="transmembrane region" description="Helical" evidence="5">
    <location>
        <begin position="360"/>
        <end position="381"/>
    </location>
</feature>
<dbReference type="EMBL" id="BMOM01000002">
    <property type="protein sequence ID" value="GGL98410.1"/>
    <property type="molecule type" value="Genomic_DNA"/>
</dbReference>
<evidence type="ECO:0000259" key="6">
    <source>
        <dbReference type="Pfam" id="PF04932"/>
    </source>
</evidence>
<evidence type="ECO:0000256" key="2">
    <source>
        <dbReference type="ARBA" id="ARBA00022692"/>
    </source>
</evidence>
<comment type="subcellular location">
    <subcellularLocation>
        <location evidence="1">Membrane</location>
        <topology evidence="1">Multi-pass membrane protein</topology>
    </subcellularLocation>
</comment>
<dbReference type="PANTHER" id="PTHR37422:SF13">
    <property type="entry name" value="LIPOPOLYSACCHARIDE BIOSYNTHESIS PROTEIN PA4999-RELATED"/>
    <property type="match status" value="1"/>
</dbReference>
<dbReference type="Proteomes" id="UP000661918">
    <property type="component" value="Unassembled WGS sequence"/>
</dbReference>
<reference evidence="8" key="1">
    <citation type="journal article" date="2019" name="Int. J. Syst. Evol. Microbiol.">
        <title>The Global Catalogue of Microorganisms (GCM) 10K type strain sequencing project: providing services to taxonomists for standard genome sequencing and annotation.</title>
        <authorList>
            <consortium name="The Broad Institute Genomics Platform"/>
            <consortium name="The Broad Institute Genome Sequencing Center for Infectious Disease"/>
            <person name="Wu L."/>
            <person name="Ma J."/>
        </authorList>
    </citation>
    <scope>NUCLEOTIDE SEQUENCE [LARGE SCALE GENOMIC DNA]</scope>
    <source>
        <strain evidence="8">JCM 15443</strain>
    </source>
</reference>
<evidence type="ECO:0000256" key="1">
    <source>
        <dbReference type="ARBA" id="ARBA00004141"/>
    </source>
</evidence>
<feature type="transmembrane region" description="Helical" evidence="5">
    <location>
        <begin position="91"/>
        <end position="110"/>
    </location>
</feature>